<organism evidence="3 4">
    <name type="scientific">Lysobacter silvisoli</name>
    <dbReference type="NCBI Taxonomy" id="2293254"/>
    <lineage>
        <taxon>Bacteria</taxon>
        <taxon>Pseudomonadati</taxon>
        <taxon>Pseudomonadota</taxon>
        <taxon>Gammaproteobacteria</taxon>
        <taxon>Lysobacterales</taxon>
        <taxon>Lysobacteraceae</taxon>
        <taxon>Lysobacter</taxon>
    </lineage>
</organism>
<reference evidence="3 4" key="1">
    <citation type="submission" date="2018-08" db="EMBL/GenBank/DDBJ databases">
        <title>Lysobacter sp. zong2l5, whole genome shotgun sequence.</title>
        <authorList>
            <person name="Zhang X."/>
            <person name="Feng G."/>
            <person name="Zhu H."/>
        </authorList>
    </citation>
    <scope>NUCLEOTIDE SEQUENCE [LARGE SCALE GENOMIC DNA]</scope>
    <source>
        <strain evidence="4">zong2l5</strain>
    </source>
</reference>
<evidence type="ECO:0000259" key="2">
    <source>
        <dbReference type="Pfam" id="PF08241"/>
    </source>
</evidence>
<proteinExistence type="predicted"/>
<evidence type="ECO:0000313" key="4">
    <source>
        <dbReference type="Proteomes" id="UP000264492"/>
    </source>
</evidence>
<dbReference type="GO" id="GO:0008757">
    <property type="term" value="F:S-adenosylmethionine-dependent methyltransferase activity"/>
    <property type="evidence" value="ECO:0007669"/>
    <property type="project" value="InterPro"/>
</dbReference>
<dbReference type="InterPro" id="IPR013216">
    <property type="entry name" value="Methyltransf_11"/>
</dbReference>
<keyword evidence="3" id="KW-0808">Transferase</keyword>
<evidence type="ECO:0000313" key="3">
    <source>
        <dbReference type="EMBL" id="RDZ27910.1"/>
    </source>
</evidence>
<dbReference type="GO" id="GO:0032259">
    <property type="term" value="P:methylation"/>
    <property type="evidence" value="ECO:0007669"/>
    <property type="project" value="UniProtKB-KW"/>
</dbReference>
<dbReference type="SUPFAM" id="SSF53335">
    <property type="entry name" value="S-adenosyl-L-methionine-dependent methyltransferases"/>
    <property type="match status" value="1"/>
</dbReference>
<protein>
    <submittedName>
        <fullName evidence="3">Methyltransferase domain-containing protein</fullName>
    </submittedName>
</protein>
<dbReference type="PROSITE" id="PS51257">
    <property type="entry name" value="PROKAR_LIPOPROTEIN"/>
    <property type="match status" value="1"/>
</dbReference>
<dbReference type="Gene3D" id="3.40.50.150">
    <property type="entry name" value="Vaccinia Virus protein VP39"/>
    <property type="match status" value="1"/>
</dbReference>
<dbReference type="InterPro" id="IPR029063">
    <property type="entry name" value="SAM-dependent_MTases_sf"/>
</dbReference>
<gene>
    <name evidence="3" type="ORF">DX914_01765</name>
</gene>
<dbReference type="EMBL" id="QTSU01000001">
    <property type="protein sequence ID" value="RDZ27910.1"/>
    <property type="molecule type" value="Genomic_DNA"/>
</dbReference>
<sequence length="271" mass="28253">MVRSWAAAAPTRLNRPRRGVGGTAASNGVVSAACSDRMATMPALSTGRQPDAALAWFGGVAGQGLLDVEQAAMARVLAGCPALPWAWIGVDATSPPAGARGVRLRRAGAGFDGAFRSVLPLPLASEALGAVLLQHVLDDGVDPLPLLDECARVLAPGGTLWVAALNPWSPYRARWARTGLQAHTTGDWQGMLRGAGFASDSVSLQWLGPLWRPAHGAVGIGAADRLRAGIAMTVSKRVHALVPPARLRNLRWQAGGALAGPNLRRSASQRR</sequence>
<dbReference type="Proteomes" id="UP000264492">
    <property type="component" value="Unassembled WGS sequence"/>
</dbReference>
<keyword evidence="4" id="KW-1185">Reference proteome</keyword>
<keyword evidence="3" id="KW-0489">Methyltransferase</keyword>
<feature type="region of interest" description="Disordered" evidence="1">
    <location>
        <begin position="1"/>
        <end position="21"/>
    </location>
</feature>
<name>A0A371K218_9GAMM</name>
<dbReference type="Pfam" id="PF08241">
    <property type="entry name" value="Methyltransf_11"/>
    <property type="match status" value="1"/>
</dbReference>
<comment type="caution">
    <text evidence="3">The sequence shown here is derived from an EMBL/GenBank/DDBJ whole genome shotgun (WGS) entry which is preliminary data.</text>
</comment>
<dbReference type="AlphaFoldDB" id="A0A371K218"/>
<evidence type="ECO:0000256" key="1">
    <source>
        <dbReference type="SAM" id="MobiDB-lite"/>
    </source>
</evidence>
<feature type="domain" description="Methyltransferase type 11" evidence="2">
    <location>
        <begin position="118"/>
        <end position="161"/>
    </location>
</feature>
<accession>A0A371K218</accession>